<gene>
    <name evidence="13" type="ORF">ORV05_18565</name>
</gene>
<dbReference type="Pfam" id="PF03007">
    <property type="entry name" value="WS_DGAT_cat"/>
    <property type="match status" value="1"/>
</dbReference>
<comment type="pathway">
    <text evidence="2">Lipid metabolism.</text>
</comment>
<evidence type="ECO:0000256" key="2">
    <source>
        <dbReference type="ARBA" id="ARBA00005189"/>
    </source>
</evidence>
<dbReference type="InterPro" id="IPR045034">
    <property type="entry name" value="O-acyltransferase_WSD1-like"/>
</dbReference>
<evidence type="ECO:0000256" key="8">
    <source>
        <dbReference type="ARBA" id="ARBA00023098"/>
    </source>
</evidence>
<reference evidence="13" key="1">
    <citation type="submission" date="2022-11" db="EMBL/GenBank/DDBJ databases">
        <authorList>
            <person name="Mo P."/>
        </authorList>
    </citation>
    <scope>NUCLEOTIDE SEQUENCE</scope>
    <source>
        <strain evidence="13">HUAS 11-8</strain>
    </source>
</reference>
<dbReference type="RefSeq" id="WP_268440692.1">
    <property type="nucleotide sequence ID" value="NZ_CP113836.1"/>
</dbReference>
<comment type="catalytic activity">
    <reaction evidence="10">
        <text>an acyl-CoA + a 1,2-diacyl-sn-glycerol = a triacyl-sn-glycerol + CoA</text>
        <dbReference type="Rhea" id="RHEA:10868"/>
        <dbReference type="ChEBI" id="CHEBI:17815"/>
        <dbReference type="ChEBI" id="CHEBI:57287"/>
        <dbReference type="ChEBI" id="CHEBI:58342"/>
        <dbReference type="ChEBI" id="CHEBI:64615"/>
        <dbReference type="EC" id="2.3.1.20"/>
    </reaction>
</comment>
<sequence length="421" mass="45735">MARRDTGRIPASDAFFLHVETPWAPQHVGGLIMLDTSGQDGPPTREQLRAKIVAALPGLPGFRWRLAPPTRWRPLRWIAHTAIDWAWHVPEFDLRRPDGRPGGMPALHRLVAELAGQPLPRDRPLWRLCVVTGIEEHVAAVISLVHHSVADGIGTINLMLSMFDSPDLTSAMGDMARPGRLRQVLGGAVGLAQLAFDRRPRGRLAVSGTAGRTFGTLALDLDEVRELARRRGVRVTDLLLAGTAGALRRLAKGPLPSKLLVSVPLMAAEPRAGRAGNVTAAVMVEVPLGEMPEAQRLAAVAKASTRLRTGTRVIASRFVMHALGRLMPPVLHSWFARTVYGGRFFHGIASNMPGATWQVAMNGYPLITAYPIIPLAPGTPFVVGVLGWHGVFSMTLAADPAFLDDAEPFLKEFRRILDELS</sequence>
<accession>A0ABY7AVG8</accession>
<dbReference type="Pfam" id="PF06974">
    <property type="entry name" value="WS_DGAT_C"/>
    <property type="match status" value="1"/>
</dbReference>
<keyword evidence="7" id="KW-0319">Glycerol metabolism</keyword>
<keyword evidence="5" id="KW-0444">Lipid biosynthesis</keyword>
<evidence type="ECO:0000256" key="6">
    <source>
        <dbReference type="ARBA" id="ARBA00022679"/>
    </source>
</evidence>
<comment type="similarity">
    <text evidence="3">Belongs to the long-chain O-acyltransferase family.</text>
</comment>
<dbReference type="EC" id="2.3.1.20" evidence="4"/>
<keyword evidence="8" id="KW-0443">Lipid metabolism</keyword>
<evidence type="ECO:0000256" key="1">
    <source>
        <dbReference type="ARBA" id="ARBA00004771"/>
    </source>
</evidence>
<evidence type="ECO:0000256" key="4">
    <source>
        <dbReference type="ARBA" id="ARBA00013244"/>
    </source>
</evidence>
<dbReference type="Proteomes" id="UP001163203">
    <property type="component" value="Chromosome"/>
</dbReference>
<evidence type="ECO:0000256" key="7">
    <source>
        <dbReference type="ARBA" id="ARBA00022798"/>
    </source>
</evidence>
<name>A0ABY7AVG8_9PSEU</name>
<comment type="pathway">
    <text evidence="1">Glycerolipid metabolism; triacylglycerol biosynthesis.</text>
</comment>
<dbReference type="PANTHER" id="PTHR31650:SF1">
    <property type="entry name" value="WAX ESTER SYNTHASE_DIACYLGLYCEROL ACYLTRANSFERASE 4-RELATED"/>
    <property type="match status" value="1"/>
</dbReference>
<evidence type="ECO:0000313" key="13">
    <source>
        <dbReference type="EMBL" id="WAL63043.1"/>
    </source>
</evidence>
<keyword evidence="9" id="KW-0012">Acyltransferase</keyword>
<dbReference type="InterPro" id="IPR009721">
    <property type="entry name" value="O-acyltransferase_WSD1_C"/>
</dbReference>
<evidence type="ECO:0000256" key="3">
    <source>
        <dbReference type="ARBA" id="ARBA00009587"/>
    </source>
</evidence>
<organism evidence="13 14">
    <name type="scientific">Amycolatopsis cynarae</name>
    <dbReference type="NCBI Taxonomy" id="2995223"/>
    <lineage>
        <taxon>Bacteria</taxon>
        <taxon>Bacillati</taxon>
        <taxon>Actinomycetota</taxon>
        <taxon>Actinomycetes</taxon>
        <taxon>Pseudonocardiales</taxon>
        <taxon>Pseudonocardiaceae</taxon>
        <taxon>Amycolatopsis</taxon>
    </lineage>
</organism>
<evidence type="ECO:0000313" key="14">
    <source>
        <dbReference type="Proteomes" id="UP001163203"/>
    </source>
</evidence>
<proteinExistence type="inferred from homology"/>
<dbReference type="PANTHER" id="PTHR31650">
    <property type="entry name" value="O-ACYLTRANSFERASE (WSD1-LIKE) FAMILY PROTEIN"/>
    <property type="match status" value="1"/>
</dbReference>
<keyword evidence="14" id="KW-1185">Reference proteome</keyword>
<feature type="domain" description="O-acyltransferase WSD1 C-terminal" evidence="12">
    <location>
        <begin position="276"/>
        <end position="420"/>
    </location>
</feature>
<dbReference type="InterPro" id="IPR004255">
    <property type="entry name" value="O-acyltransferase_WSD1_N"/>
</dbReference>
<protein>
    <recommendedName>
        <fullName evidence="4">diacylglycerol O-acyltransferase</fullName>
        <ecNumber evidence="4">2.3.1.20</ecNumber>
    </recommendedName>
</protein>
<evidence type="ECO:0000256" key="10">
    <source>
        <dbReference type="ARBA" id="ARBA00048109"/>
    </source>
</evidence>
<evidence type="ECO:0000259" key="12">
    <source>
        <dbReference type="Pfam" id="PF06974"/>
    </source>
</evidence>
<feature type="domain" description="O-acyltransferase WSD1-like N-terminal" evidence="11">
    <location>
        <begin position="11"/>
        <end position="167"/>
    </location>
</feature>
<evidence type="ECO:0000256" key="9">
    <source>
        <dbReference type="ARBA" id="ARBA00023315"/>
    </source>
</evidence>
<evidence type="ECO:0000259" key="11">
    <source>
        <dbReference type="Pfam" id="PF03007"/>
    </source>
</evidence>
<evidence type="ECO:0000256" key="5">
    <source>
        <dbReference type="ARBA" id="ARBA00022516"/>
    </source>
</evidence>
<dbReference type="EMBL" id="CP113836">
    <property type="protein sequence ID" value="WAL63043.1"/>
    <property type="molecule type" value="Genomic_DNA"/>
</dbReference>
<keyword evidence="6" id="KW-0808">Transferase</keyword>